<comment type="caution">
    <text evidence="3">The sequence shown here is derived from an EMBL/GenBank/DDBJ whole genome shotgun (WGS) entry which is preliminary data.</text>
</comment>
<dbReference type="Pfam" id="PF13561">
    <property type="entry name" value="adh_short_C2"/>
    <property type="match status" value="1"/>
</dbReference>
<evidence type="ECO:0000313" key="4">
    <source>
        <dbReference type="Proteomes" id="UP001254165"/>
    </source>
</evidence>
<comment type="similarity">
    <text evidence="1">Belongs to the short-chain dehydrogenases/reductases (SDR) family.</text>
</comment>
<keyword evidence="4" id="KW-1185">Reference proteome</keyword>
<dbReference type="PANTHER" id="PTHR43639">
    <property type="entry name" value="OXIDOREDUCTASE, SHORT-CHAIN DEHYDROGENASE/REDUCTASE FAMILY (AFU_ORTHOLOGUE AFUA_5G02870)"/>
    <property type="match status" value="1"/>
</dbReference>
<sequence>MAVPSSYPLALILGASGTLGRTIAQTLAEHGYAMGLHYFRSQENASALATQIEKQGRPVFLVSADLREEEQIGLLFERVQSWGYPLQVLVYAAGLISRGTLLETSCEIWEDVFSLNLRGAWLCARAAVPLMQASGGVIINLTDCGAQRLWTTYAAYVLSKGALDHLTRLLAKTLAPTIRVNAVAPGMITPGVEMSSEEWDRLKQRLPLGQPVRPEAVAQAVLFLIENPQITGQTLYVDGGYHLI</sequence>
<dbReference type="PANTHER" id="PTHR43639:SF1">
    <property type="entry name" value="SHORT-CHAIN DEHYDROGENASE_REDUCTASE FAMILY PROTEIN"/>
    <property type="match status" value="1"/>
</dbReference>
<dbReference type="PRINTS" id="PR00081">
    <property type="entry name" value="GDHRDH"/>
</dbReference>
<name>A0ABU3NIK5_9CHLR</name>
<organism evidence="3 4">
    <name type="scientific">Thermanaerothrix solaris</name>
    <dbReference type="NCBI Taxonomy" id="3058434"/>
    <lineage>
        <taxon>Bacteria</taxon>
        <taxon>Bacillati</taxon>
        <taxon>Chloroflexota</taxon>
        <taxon>Anaerolineae</taxon>
        <taxon>Anaerolineales</taxon>
        <taxon>Anaerolineaceae</taxon>
        <taxon>Thermanaerothrix</taxon>
    </lineage>
</organism>
<dbReference type="RefSeq" id="WP_315623130.1">
    <property type="nucleotide sequence ID" value="NZ_JAUHMF010000001.1"/>
</dbReference>
<dbReference type="CDD" id="cd05233">
    <property type="entry name" value="SDR_c"/>
    <property type="match status" value="1"/>
</dbReference>
<proteinExistence type="inferred from homology"/>
<keyword evidence="2" id="KW-0560">Oxidoreductase</keyword>
<gene>
    <name evidence="3" type="ORF">QYE77_00265</name>
</gene>
<evidence type="ECO:0000256" key="1">
    <source>
        <dbReference type="ARBA" id="ARBA00006484"/>
    </source>
</evidence>
<dbReference type="Gene3D" id="3.40.50.720">
    <property type="entry name" value="NAD(P)-binding Rossmann-like Domain"/>
    <property type="match status" value="1"/>
</dbReference>
<accession>A0ABU3NIK5</accession>
<dbReference type="EMBL" id="JAUHMF010000001">
    <property type="protein sequence ID" value="MDT8896684.1"/>
    <property type="molecule type" value="Genomic_DNA"/>
</dbReference>
<reference evidence="3 4" key="1">
    <citation type="submission" date="2023-07" db="EMBL/GenBank/DDBJ databases">
        <title>Novel species of Thermanaerothrix with wide hydrolytic capabilities.</title>
        <authorList>
            <person name="Zayulina K.S."/>
            <person name="Podosokorskaya O.A."/>
            <person name="Elcheninov A.G."/>
        </authorList>
    </citation>
    <scope>NUCLEOTIDE SEQUENCE [LARGE SCALE GENOMIC DNA]</scope>
    <source>
        <strain evidence="3 4">4228-RoL</strain>
    </source>
</reference>
<evidence type="ECO:0000256" key="2">
    <source>
        <dbReference type="ARBA" id="ARBA00023002"/>
    </source>
</evidence>
<dbReference type="InterPro" id="IPR002347">
    <property type="entry name" value="SDR_fam"/>
</dbReference>
<dbReference type="SUPFAM" id="SSF51735">
    <property type="entry name" value="NAD(P)-binding Rossmann-fold domains"/>
    <property type="match status" value="1"/>
</dbReference>
<dbReference type="InterPro" id="IPR036291">
    <property type="entry name" value="NAD(P)-bd_dom_sf"/>
</dbReference>
<evidence type="ECO:0000313" key="3">
    <source>
        <dbReference type="EMBL" id="MDT8896684.1"/>
    </source>
</evidence>
<protein>
    <submittedName>
        <fullName evidence="3">SDR family oxidoreductase</fullName>
    </submittedName>
</protein>
<dbReference type="Proteomes" id="UP001254165">
    <property type="component" value="Unassembled WGS sequence"/>
</dbReference>